<name>A0A830EQB0_9EURY</name>
<evidence type="ECO:0000313" key="3">
    <source>
        <dbReference type="Proteomes" id="UP000614221"/>
    </source>
</evidence>
<feature type="coiled-coil region" evidence="1">
    <location>
        <begin position="240"/>
        <end position="304"/>
    </location>
</feature>
<comment type="caution">
    <text evidence="2">The sequence shown here is derived from an EMBL/GenBank/DDBJ whole genome shotgun (WGS) entry which is preliminary data.</text>
</comment>
<reference evidence="2" key="1">
    <citation type="journal article" date="2014" name="Int. J. Syst. Evol. Microbiol.">
        <title>Complete genome sequence of Corynebacterium casei LMG S-19264T (=DSM 44701T), isolated from a smear-ripened cheese.</title>
        <authorList>
            <consortium name="US DOE Joint Genome Institute (JGI-PGF)"/>
            <person name="Walter F."/>
            <person name="Albersmeier A."/>
            <person name="Kalinowski J."/>
            <person name="Ruckert C."/>
        </authorList>
    </citation>
    <scope>NUCLEOTIDE SEQUENCE</scope>
    <source>
        <strain evidence="2">JCM 19018</strain>
    </source>
</reference>
<gene>
    <name evidence="2" type="ORF">GCM10009067_39400</name>
</gene>
<proteinExistence type="predicted"/>
<dbReference type="Proteomes" id="UP000614221">
    <property type="component" value="Unassembled WGS sequence"/>
</dbReference>
<dbReference type="AlphaFoldDB" id="A0A830EQB0"/>
<evidence type="ECO:0000256" key="1">
    <source>
        <dbReference type="SAM" id="Coils"/>
    </source>
</evidence>
<dbReference type="OrthoDB" id="275417at2157"/>
<evidence type="ECO:0000313" key="2">
    <source>
        <dbReference type="EMBL" id="GGK83281.1"/>
    </source>
</evidence>
<accession>A0A830EQB0</accession>
<reference evidence="2" key="2">
    <citation type="submission" date="2020-09" db="EMBL/GenBank/DDBJ databases">
        <authorList>
            <person name="Sun Q."/>
            <person name="Ohkuma M."/>
        </authorList>
    </citation>
    <scope>NUCLEOTIDE SEQUENCE</scope>
    <source>
        <strain evidence="2">JCM 19018</strain>
    </source>
</reference>
<protein>
    <submittedName>
        <fullName evidence="2">Uncharacterized protein</fullName>
    </submittedName>
</protein>
<dbReference type="RefSeq" id="WP_188980598.1">
    <property type="nucleotide sequence ID" value="NZ_BMPD01000010.1"/>
</dbReference>
<keyword evidence="1" id="KW-0175">Coiled coil</keyword>
<sequence length="675" mass="75702">MNSEVDTSILNSVNIKRFTKTVLENYGAEVDESNSAKWQVTFPRELANRLDRENGTLVFDPADRELGAGDLLVQPGTRVFSALLDLVEQPGTVGQLRLTEDELQVKSPLVLQESSLSVSVTDFSKRTSDFALAFHFQVQFETPSSFHTEEMFSVTVDPENGARLPDLTARLTAHLPQLLQQNNEHTARDISQRKVQQAFEEAQQAVIDRSRPIVSDIREEADETAGERIAEISDWYEQRRSELDSQISEQEKEIQKWKKKRRKARKDETRRRYIKNRKEAEQELEQLKGEVQEKKRELDSEESQEIDEVIERNEVDIDVSLLGVTEVTYARGTLALKIKSSHTEQNIEVSYLPATDDFQGLDCEVCSQDLTNGVLPQLCVNGHLVGDPCATTCRSCGLSYCDACERDSTFSECEICWEPVCSDCRQTCSSCNSPICADHSEVCQACGGTECRLCGEACDTCGEFHCDTHLTHCTDCDTYHCDTHTESCDHCGSTRCQAHVRQCNECGDSVCSDHGDACVTCGDTLCDTHIEYCTPCSDELEQTGRGFCSTHVVHCSVGNEALCSEHRNMKIVGSGQVCESHRKVCSSCDIAYASNELDDGWCSACRSIGETDTEKIPKNVVEEFRSVKAGRNERYMVILGKQLLGRNKLIVFDIQSDEEAHRHSAGMLKQLIWDY</sequence>
<organism evidence="2 3">
    <name type="scientific">Haloarcula sebkhae</name>
    <dbReference type="NCBI Taxonomy" id="932660"/>
    <lineage>
        <taxon>Archaea</taxon>
        <taxon>Methanobacteriati</taxon>
        <taxon>Methanobacteriota</taxon>
        <taxon>Stenosarchaea group</taxon>
        <taxon>Halobacteria</taxon>
        <taxon>Halobacteriales</taxon>
        <taxon>Haloarculaceae</taxon>
        <taxon>Haloarcula</taxon>
    </lineage>
</organism>
<dbReference type="EMBL" id="BMPD01000010">
    <property type="protein sequence ID" value="GGK83281.1"/>
    <property type="molecule type" value="Genomic_DNA"/>
</dbReference>